<evidence type="ECO:0000259" key="5">
    <source>
        <dbReference type="Pfam" id="PF25975"/>
    </source>
</evidence>
<dbReference type="GO" id="GO:0015679">
    <property type="term" value="P:plasma membrane copper ion transport"/>
    <property type="evidence" value="ECO:0007669"/>
    <property type="project" value="TreeGrafter"/>
</dbReference>
<dbReference type="InterPro" id="IPR058647">
    <property type="entry name" value="BSH_CzcB-like"/>
</dbReference>
<dbReference type="Gene3D" id="2.40.50.100">
    <property type="match status" value="1"/>
</dbReference>
<dbReference type="InterPro" id="IPR058649">
    <property type="entry name" value="CzcB_C"/>
</dbReference>
<dbReference type="Gene3D" id="1.10.287.470">
    <property type="entry name" value="Helix hairpin bin"/>
    <property type="match status" value="1"/>
</dbReference>
<dbReference type="GO" id="GO:0030288">
    <property type="term" value="C:outer membrane-bounded periplasmic space"/>
    <property type="evidence" value="ECO:0007669"/>
    <property type="project" value="TreeGrafter"/>
</dbReference>
<keyword evidence="2" id="KW-0813">Transport</keyword>
<dbReference type="Proteomes" id="UP000005317">
    <property type="component" value="Unassembled WGS sequence"/>
</dbReference>
<dbReference type="GO" id="GO:0046914">
    <property type="term" value="F:transition metal ion binding"/>
    <property type="evidence" value="ECO:0007669"/>
    <property type="project" value="TreeGrafter"/>
</dbReference>
<dbReference type="Gene3D" id="2.40.30.170">
    <property type="match status" value="1"/>
</dbReference>
<dbReference type="GO" id="GO:0060003">
    <property type="term" value="P:copper ion export"/>
    <property type="evidence" value="ECO:0007669"/>
    <property type="project" value="TreeGrafter"/>
</dbReference>
<evidence type="ECO:0000256" key="3">
    <source>
        <dbReference type="SAM" id="SignalP"/>
    </source>
</evidence>
<comment type="similarity">
    <text evidence="1">Belongs to the membrane fusion protein (MFP) (TC 8.A.1) family.</text>
</comment>
<evidence type="ECO:0000313" key="7">
    <source>
        <dbReference type="Proteomes" id="UP000005317"/>
    </source>
</evidence>
<gene>
    <name evidence="6" type="ORF">Thini_3530</name>
</gene>
<dbReference type="PANTHER" id="PTHR30097">
    <property type="entry name" value="CATION EFFLUX SYSTEM PROTEIN CUSB"/>
    <property type="match status" value="1"/>
</dbReference>
<dbReference type="SUPFAM" id="SSF111369">
    <property type="entry name" value="HlyD-like secretion proteins"/>
    <property type="match status" value="1"/>
</dbReference>
<dbReference type="Pfam" id="PF25973">
    <property type="entry name" value="BSH_CzcB"/>
    <property type="match status" value="1"/>
</dbReference>
<feature type="domain" description="CzcB-like barrel-sandwich hybrid" evidence="4">
    <location>
        <begin position="66"/>
        <end position="201"/>
    </location>
</feature>
<evidence type="ECO:0000256" key="2">
    <source>
        <dbReference type="ARBA" id="ARBA00022448"/>
    </source>
</evidence>
<reference evidence="7" key="1">
    <citation type="journal article" date="2011" name="Stand. Genomic Sci.">
        <title>Genome sequence of the filamentous, gliding Thiothrix nivea neotype strain (JP2(T)).</title>
        <authorList>
            <person name="Lapidus A."/>
            <person name="Nolan M."/>
            <person name="Lucas S."/>
            <person name="Glavina Del Rio T."/>
            <person name="Tice H."/>
            <person name="Cheng J.F."/>
            <person name="Tapia R."/>
            <person name="Han C."/>
            <person name="Goodwin L."/>
            <person name="Pitluck S."/>
            <person name="Liolios K."/>
            <person name="Pagani I."/>
            <person name="Ivanova N."/>
            <person name="Huntemann M."/>
            <person name="Mavromatis K."/>
            <person name="Mikhailova N."/>
            <person name="Pati A."/>
            <person name="Chen A."/>
            <person name="Palaniappan K."/>
            <person name="Land M."/>
            <person name="Brambilla E.M."/>
            <person name="Rohde M."/>
            <person name="Abt B."/>
            <person name="Verbarg S."/>
            <person name="Goker M."/>
            <person name="Bristow J."/>
            <person name="Eisen J.A."/>
            <person name="Markowitz V."/>
            <person name="Hugenholtz P."/>
            <person name="Kyrpides N.C."/>
            <person name="Klenk H.P."/>
            <person name="Woyke T."/>
        </authorList>
    </citation>
    <scope>NUCLEOTIDE SEQUENCE [LARGE SCALE GENOMIC DNA]</scope>
    <source>
        <strain evidence="7">ATCC 35100 / DSM 5205 / JP2</strain>
    </source>
</reference>
<protein>
    <submittedName>
        <fullName evidence="6">Efflux transporter, RND family, MFP subunit</fullName>
    </submittedName>
</protein>
<evidence type="ECO:0000256" key="1">
    <source>
        <dbReference type="ARBA" id="ARBA00009477"/>
    </source>
</evidence>
<evidence type="ECO:0000259" key="4">
    <source>
        <dbReference type="Pfam" id="PF25973"/>
    </source>
</evidence>
<keyword evidence="3" id="KW-0732">Signal</keyword>
<dbReference type="GO" id="GO:0016020">
    <property type="term" value="C:membrane"/>
    <property type="evidence" value="ECO:0007669"/>
    <property type="project" value="InterPro"/>
</dbReference>
<dbReference type="InterPro" id="IPR006143">
    <property type="entry name" value="RND_pump_MFP"/>
</dbReference>
<organism evidence="6 7">
    <name type="scientific">Thiothrix nivea (strain ATCC 35100 / DSM 5205 / JP2)</name>
    <dbReference type="NCBI Taxonomy" id="870187"/>
    <lineage>
        <taxon>Bacteria</taxon>
        <taxon>Pseudomonadati</taxon>
        <taxon>Pseudomonadota</taxon>
        <taxon>Gammaproteobacteria</taxon>
        <taxon>Thiotrichales</taxon>
        <taxon>Thiotrichaceae</taxon>
        <taxon>Thiothrix</taxon>
    </lineage>
</organism>
<dbReference type="InterPro" id="IPR051909">
    <property type="entry name" value="MFP_Cation_Efflux"/>
</dbReference>
<feature type="domain" description="CzcB-like C-terminal circularly permuted SH3-like" evidence="5">
    <location>
        <begin position="286"/>
        <end position="343"/>
    </location>
</feature>
<evidence type="ECO:0000313" key="6">
    <source>
        <dbReference type="EMBL" id="EIJ36038.1"/>
    </source>
</evidence>
<feature type="signal peptide" evidence="3">
    <location>
        <begin position="1"/>
        <end position="18"/>
    </location>
</feature>
<dbReference type="AlphaFoldDB" id="A0A656HGK7"/>
<dbReference type="EMBL" id="JH651384">
    <property type="protein sequence ID" value="EIJ36038.1"/>
    <property type="molecule type" value="Genomic_DNA"/>
</dbReference>
<keyword evidence="7" id="KW-1185">Reference proteome</keyword>
<name>A0A656HGK7_THINJ</name>
<dbReference type="PANTHER" id="PTHR30097:SF4">
    <property type="entry name" value="SLR6042 PROTEIN"/>
    <property type="match status" value="1"/>
</dbReference>
<dbReference type="Gene3D" id="2.40.420.20">
    <property type="match status" value="1"/>
</dbReference>
<accession>A0A656HGK7</accession>
<dbReference type="NCBIfam" id="TIGR01730">
    <property type="entry name" value="RND_mfp"/>
    <property type="match status" value="1"/>
</dbReference>
<sequence length="351" mass="36720" precursor="true">MIKTLLVLLISLPALVQAADLLPIPPEQRAAMGIESAPVSSGAEGLGMEATARVILPPDSVRVLGAPADGLVTSLRHQSGEAIKAGDPLVSLSSPDLVEARRQYVQANLKYKLAAGNAARDQKLADQGLIAKNTWLITQNEVALAKADVEATAATIRLLGAKPDDENTEITLTSPIDGWVVETMVEPGQRVEAPEALVKIGNLLKLGLEIPLSPEKAHQLSPGQQVEVADTGLKGEITILKAALDASQNMLVRADLNQPDTILHPGQSVKVKILGQAQQQGSTQHVPASSLAWVGDSAHVFVETAEGFIPTPIKVLKQSGEDASVSGLDPGSKVAVKGVAALKAKWQEGGE</sequence>
<feature type="chain" id="PRO_5024836323" evidence="3">
    <location>
        <begin position="19"/>
        <end position="351"/>
    </location>
</feature>
<proteinExistence type="inferred from homology"/>
<dbReference type="RefSeq" id="WP_002709929.1">
    <property type="nucleotide sequence ID" value="NZ_JH651384.1"/>
</dbReference>
<dbReference type="GO" id="GO:0022857">
    <property type="term" value="F:transmembrane transporter activity"/>
    <property type="evidence" value="ECO:0007669"/>
    <property type="project" value="InterPro"/>
</dbReference>
<dbReference type="Pfam" id="PF25975">
    <property type="entry name" value="CzcB_C"/>
    <property type="match status" value="1"/>
</dbReference>